<evidence type="ECO:0008006" key="3">
    <source>
        <dbReference type="Google" id="ProtNLM"/>
    </source>
</evidence>
<evidence type="ECO:0000313" key="2">
    <source>
        <dbReference type="Proteomes" id="UP000450000"/>
    </source>
</evidence>
<name>A0A6N7KKQ2_9ACTN</name>
<comment type="caution">
    <text evidence="1">The sequence shown here is derived from an EMBL/GenBank/DDBJ whole genome shotgun (WGS) entry which is preliminary data.</text>
</comment>
<proteinExistence type="predicted"/>
<dbReference type="EMBL" id="WBOF01000001">
    <property type="protein sequence ID" value="MQS12110.1"/>
    <property type="molecule type" value="Genomic_DNA"/>
</dbReference>
<sequence>MMWKLSLAVGFAAGYVLGSKAGRQRYEQIAKITRQIAQSPKVQGVTDRARQQAGAVAGKAAGAVADKVGDRLPNAVTERVPYFNRARTEDDGWGTFRP</sequence>
<dbReference type="AlphaFoldDB" id="A0A6N7KKQ2"/>
<evidence type="ECO:0000313" key="1">
    <source>
        <dbReference type="EMBL" id="MQS12110.1"/>
    </source>
</evidence>
<protein>
    <recommendedName>
        <fullName evidence="3">YtxH domain-containing protein</fullName>
    </recommendedName>
</protein>
<reference evidence="1 2" key="1">
    <citation type="submission" date="2019-09" db="EMBL/GenBank/DDBJ databases">
        <title>Genome Sequences of Streptomyces kaniharaensis ATCC 21070.</title>
        <authorList>
            <person name="Zhu W."/>
            <person name="De Crecy-Lagard V."/>
            <person name="Richards N.G."/>
        </authorList>
    </citation>
    <scope>NUCLEOTIDE SEQUENCE [LARGE SCALE GENOMIC DNA]</scope>
    <source>
        <strain evidence="1 2">SF-557</strain>
    </source>
</reference>
<accession>A0A6N7KKQ2</accession>
<organism evidence="1 2">
    <name type="scientific">Streptomyces kaniharaensis</name>
    <dbReference type="NCBI Taxonomy" id="212423"/>
    <lineage>
        <taxon>Bacteria</taxon>
        <taxon>Bacillati</taxon>
        <taxon>Actinomycetota</taxon>
        <taxon>Actinomycetes</taxon>
        <taxon>Kitasatosporales</taxon>
        <taxon>Streptomycetaceae</taxon>
        <taxon>Streptomyces</taxon>
    </lineage>
</organism>
<keyword evidence="2" id="KW-1185">Reference proteome</keyword>
<dbReference type="Proteomes" id="UP000450000">
    <property type="component" value="Unassembled WGS sequence"/>
</dbReference>
<gene>
    <name evidence="1" type="ORF">F7Q99_07330</name>
</gene>